<keyword evidence="2" id="KW-0808">Transferase</keyword>
<keyword evidence="2" id="KW-0012">Acyltransferase</keyword>
<comment type="caution">
    <text evidence="2">The sequence shown here is derived from an EMBL/GenBank/DDBJ whole genome shotgun (WGS) entry which is preliminary data.</text>
</comment>
<feature type="domain" description="N-acetyltransferase" evidence="1">
    <location>
        <begin position="111"/>
        <end position="248"/>
    </location>
</feature>
<dbReference type="InterPro" id="IPR000182">
    <property type="entry name" value="GNAT_dom"/>
</dbReference>
<reference evidence="3" key="1">
    <citation type="journal article" date="2019" name="Int. J. Syst. Evol. Microbiol.">
        <title>The Global Catalogue of Microorganisms (GCM) 10K type strain sequencing project: providing services to taxonomists for standard genome sequencing and annotation.</title>
        <authorList>
            <consortium name="The Broad Institute Genomics Platform"/>
            <consortium name="The Broad Institute Genome Sequencing Center for Infectious Disease"/>
            <person name="Wu L."/>
            <person name="Ma J."/>
        </authorList>
    </citation>
    <scope>NUCLEOTIDE SEQUENCE [LARGE SCALE GENOMIC DNA]</scope>
    <source>
        <strain evidence="3">CCUG 49560</strain>
    </source>
</reference>
<sequence>METLSRLTVNDSDGRPVLSYVEGTRDGRPCADLAQVLAPGAVETVLREMPGWVVSGDEDFGRRLMEAGGRRLRHAHAYSWDLRADPAPPEWAETGYGVVACDAVPAAEVFPAWRGAYPPDHPDHRTGDDDALLAGDLAPMLSGEAYGPLLPCGGLLLREDRVVAGVMVGAFAGDPPFHGPWVLDIFRDPHPRFAGLGAVMLRRALALATMHGLPALGLAVTEGNPARRVYDRLGFRRTRTTINVIIPG</sequence>
<keyword evidence="3" id="KW-1185">Reference proteome</keyword>
<dbReference type="Proteomes" id="UP001595891">
    <property type="component" value="Unassembled WGS sequence"/>
</dbReference>
<dbReference type="EMBL" id="JBHSFN010000002">
    <property type="protein sequence ID" value="MFC4585293.1"/>
    <property type="molecule type" value="Genomic_DNA"/>
</dbReference>
<evidence type="ECO:0000313" key="3">
    <source>
        <dbReference type="Proteomes" id="UP001595891"/>
    </source>
</evidence>
<dbReference type="GO" id="GO:0016746">
    <property type="term" value="F:acyltransferase activity"/>
    <property type="evidence" value="ECO:0007669"/>
    <property type="project" value="UniProtKB-KW"/>
</dbReference>
<organism evidence="2 3">
    <name type="scientific">Sphaerisporangium corydalis</name>
    <dbReference type="NCBI Taxonomy" id="1441875"/>
    <lineage>
        <taxon>Bacteria</taxon>
        <taxon>Bacillati</taxon>
        <taxon>Actinomycetota</taxon>
        <taxon>Actinomycetes</taxon>
        <taxon>Streptosporangiales</taxon>
        <taxon>Streptosporangiaceae</taxon>
        <taxon>Sphaerisporangium</taxon>
    </lineage>
</organism>
<dbReference type="EC" id="2.3.1.-" evidence="2"/>
<protein>
    <submittedName>
        <fullName evidence="2">GNAT family N-acetyltransferase</fullName>
        <ecNumber evidence="2">2.3.1.-</ecNumber>
    </submittedName>
</protein>
<accession>A0ABV9E7P4</accession>
<dbReference type="Gene3D" id="3.40.630.30">
    <property type="match status" value="1"/>
</dbReference>
<dbReference type="SUPFAM" id="SSF55729">
    <property type="entry name" value="Acyl-CoA N-acyltransferases (Nat)"/>
    <property type="match status" value="1"/>
</dbReference>
<dbReference type="InterPro" id="IPR016181">
    <property type="entry name" value="Acyl_CoA_acyltransferase"/>
</dbReference>
<gene>
    <name evidence="2" type="ORF">ACFO8L_04375</name>
</gene>
<dbReference type="Pfam" id="PF00583">
    <property type="entry name" value="Acetyltransf_1"/>
    <property type="match status" value="1"/>
</dbReference>
<name>A0ABV9E7P4_9ACTN</name>
<dbReference type="RefSeq" id="WP_262842660.1">
    <property type="nucleotide sequence ID" value="NZ_JANZYP010000012.1"/>
</dbReference>
<proteinExistence type="predicted"/>
<dbReference type="PROSITE" id="PS51186">
    <property type="entry name" value="GNAT"/>
    <property type="match status" value="1"/>
</dbReference>
<evidence type="ECO:0000259" key="1">
    <source>
        <dbReference type="PROSITE" id="PS51186"/>
    </source>
</evidence>
<evidence type="ECO:0000313" key="2">
    <source>
        <dbReference type="EMBL" id="MFC4585293.1"/>
    </source>
</evidence>